<sequence length="350" mass="38967">MEAQDSADQYSSELERLKSTLSRAEEEKRRLEEEAVQIKEMLKREVNRAETESSRNAAIIAEYKQICHRLDNEQGTANAALNQLRILCNTGHYLWRSRLPLLEPGVSCAIRSGSSTDEGCCPEQLGVQLGQVKISSGPHSFRPARRENSDGYLALPTLELLVPPQSQIISCSQCCDLLGTKGATTTDYHPLGDGEAPLQGCGDGDPQLVRAQERIRELELELAQTKLAHVEAECRNQDLVHQLHAAAAELQVAKNSWPPWLHKTLSSIKEVANKKELVSTAAAPQPQLRRDSAPTTGLARDSHSRDESPWDGRHGDHIGRRSPPPFSRSVLKSFDWDSTGRRQRWRGVYS</sequence>
<reference evidence="3" key="1">
    <citation type="submission" date="2020-11" db="EMBL/GenBank/DDBJ databases">
        <authorList>
            <person name="Tran Van P."/>
        </authorList>
    </citation>
    <scope>NUCLEOTIDE SEQUENCE</scope>
</reference>
<organism evidence="3">
    <name type="scientific">Timema douglasi</name>
    <name type="common">Walking stick</name>
    <dbReference type="NCBI Taxonomy" id="61478"/>
    <lineage>
        <taxon>Eukaryota</taxon>
        <taxon>Metazoa</taxon>
        <taxon>Ecdysozoa</taxon>
        <taxon>Arthropoda</taxon>
        <taxon>Hexapoda</taxon>
        <taxon>Insecta</taxon>
        <taxon>Pterygota</taxon>
        <taxon>Neoptera</taxon>
        <taxon>Polyneoptera</taxon>
        <taxon>Phasmatodea</taxon>
        <taxon>Timematodea</taxon>
        <taxon>Timematoidea</taxon>
        <taxon>Timematidae</taxon>
        <taxon>Timema</taxon>
    </lineage>
</organism>
<accession>A0A7R8VVY9</accession>
<dbReference type="EMBL" id="OA576822">
    <property type="protein sequence ID" value="CAD7205786.1"/>
    <property type="molecule type" value="Genomic_DNA"/>
</dbReference>
<gene>
    <name evidence="3" type="ORF">TDIB3V08_LOCUS11936</name>
</gene>
<feature type="coiled-coil region" evidence="1">
    <location>
        <begin position="208"/>
        <end position="235"/>
    </location>
</feature>
<dbReference type="PANTHER" id="PTHR47728:SF1">
    <property type="entry name" value="RAB GTPASE ACTIVATING PROTEIN 1 LIKE"/>
    <property type="match status" value="1"/>
</dbReference>
<keyword evidence="1" id="KW-0175">Coiled coil</keyword>
<dbReference type="PANTHER" id="PTHR47728">
    <property type="entry name" value="RAB GTPASE-ACTIVATING PROTEIN 1-LIKE"/>
    <property type="match status" value="1"/>
</dbReference>
<evidence type="ECO:0000313" key="3">
    <source>
        <dbReference type="EMBL" id="CAD7205786.1"/>
    </source>
</evidence>
<evidence type="ECO:0000256" key="2">
    <source>
        <dbReference type="SAM" id="MobiDB-lite"/>
    </source>
</evidence>
<feature type="region of interest" description="Disordered" evidence="2">
    <location>
        <begin position="1"/>
        <end position="30"/>
    </location>
</feature>
<protein>
    <submittedName>
        <fullName evidence="3">Uncharacterized protein</fullName>
    </submittedName>
</protein>
<feature type="compositionally biased region" description="Polar residues" evidence="2">
    <location>
        <begin position="1"/>
        <end position="12"/>
    </location>
</feature>
<feature type="compositionally biased region" description="Basic and acidic residues" evidence="2">
    <location>
        <begin position="300"/>
        <end position="319"/>
    </location>
</feature>
<evidence type="ECO:0000256" key="1">
    <source>
        <dbReference type="SAM" id="Coils"/>
    </source>
</evidence>
<name>A0A7R8VVY9_TIMDO</name>
<dbReference type="AlphaFoldDB" id="A0A7R8VVY9"/>
<feature type="compositionally biased region" description="Basic and acidic residues" evidence="2">
    <location>
        <begin position="13"/>
        <end position="30"/>
    </location>
</feature>
<feature type="region of interest" description="Disordered" evidence="2">
    <location>
        <begin position="278"/>
        <end position="333"/>
    </location>
</feature>
<proteinExistence type="predicted"/>